<evidence type="ECO:0000313" key="2">
    <source>
        <dbReference type="Proteomes" id="UP000526734"/>
    </source>
</evidence>
<sequence length="199" mass="21680">MGGLLFPVVAALVNSLNLIMVFSLFPLASQAESVRFQGGITESDGWLMGQDLGARIERCFESDWREPVQVVVLGRVKAGRDRRKRADRSLGCVAEAVLEILANIAWPFMVLWEFVTVPKRRRKPVAVPSGPARGQAFEAASMLKGRSGEIAVVRGAARVALVEMGDAAPVVVWQGTAQWSPSPACLYWEDGSMLMLAPR</sequence>
<comment type="caution">
    <text evidence="1">The sequence shown here is derived from an EMBL/GenBank/DDBJ whole genome shotgun (WGS) entry which is preliminary data.</text>
</comment>
<dbReference type="EMBL" id="JACGZW010000009">
    <property type="protein sequence ID" value="MBB1156611.1"/>
    <property type="molecule type" value="Genomic_DNA"/>
</dbReference>
<protein>
    <submittedName>
        <fullName evidence="1">Uncharacterized protein</fullName>
    </submittedName>
</protein>
<dbReference type="Proteomes" id="UP000526734">
    <property type="component" value="Unassembled WGS sequence"/>
</dbReference>
<dbReference type="AlphaFoldDB" id="A0A7W3ZCH8"/>
<accession>A0A7W3ZCH8</accession>
<evidence type="ECO:0000313" key="1">
    <source>
        <dbReference type="EMBL" id="MBB1156611.1"/>
    </source>
</evidence>
<proteinExistence type="predicted"/>
<gene>
    <name evidence="1" type="ORF">H4281_25955</name>
</gene>
<name>A0A7W3ZCH8_9PSEU</name>
<reference evidence="1 2" key="1">
    <citation type="submission" date="2020-08" db="EMBL/GenBank/DDBJ databases">
        <title>Amycolatopsis sp. nov. DR6-1 isolated from Dendrobium heterocarpum.</title>
        <authorList>
            <person name="Tedsree N."/>
            <person name="Kuncharoen N."/>
            <person name="Likhitwitayawuid K."/>
            <person name="Tanasupawat S."/>
        </authorList>
    </citation>
    <scope>NUCLEOTIDE SEQUENCE [LARGE SCALE GENOMIC DNA]</scope>
    <source>
        <strain evidence="1 2">DR6-1</strain>
    </source>
</reference>
<keyword evidence="2" id="KW-1185">Reference proteome</keyword>
<organism evidence="1 2">
    <name type="scientific">Amycolatopsis dendrobii</name>
    <dbReference type="NCBI Taxonomy" id="2760662"/>
    <lineage>
        <taxon>Bacteria</taxon>
        <taxon>Bacillati</taxon>
        <taxon>Actinomycetota</taxon>
        <taxon>Actinomycetes</taxon>
        <taxon>Pseudonocardiales</taxon>
        <taxon>Pseudonocardiaceae</taxon>
        <taxon>Amycolatopsis</taxon>
    </lineage>
</organism>
<dbReference type="RefSeq" id="WP_182893542.1">
    <property type="nucleotide sequence ID" value="NZ_JACGZW010000009.1"/>
</dbReference>